<protein>
    <recommendedName>
        <fullName evidence="3 8">DNA repair protein RecO</fullName>
    </recommendedName>
    <alternativeName>
        <fullName evidence="7 8">Recombination protein O</fullName>
    </alternativeName>
</protein>
<dbReference type="InterPro" id="IPR037278">
    <property type="entry name" value="ARFGAP/RecO"/>
</dbReference>
<dbReference type="NCBIfam" id="TIGR00613">
    <property type="entry name" value="reco"/>
    <property type="match status" value="1"/>
</dbReference>
<dbReference type="SUPFAM" id="SSF50249">
    <property type="entry name" value="Nucleic acid-binding proteins"/>
    <property type="match status" value="1"/>
</dbReference>
<evidence type="ECO:0000256" key="6">
    <source>
        <dbReference type="ARBA" id="ARBA00023204"/>
    </source>
</evidence>
<dbReference type="InterPro" id="IPR003717">
    <property type="entry name" value="RecO"/>
</dbReference>
<dbReference type="GO" id="GO:0006302">
    <property type="term" value="P:double-strand break repair"/>
    <property type="evidence" value="ECO:0007669"/>
    <property type="project" value="TreeGrafter"/>
</dbReference>
<evidence type="ECO:0000313" key="10">
    <source>
        <dbReference type="EMBL" id="MCM2678824.1"/>
    </source>
</evidence>
<name>A0AA41W523_9GAMM</name>
<organism evidence="10 11">
    <name type="scientific">Echinimonas agarilytica</name>
    <dbReference type="NCBI Taxonomy" id="1215918"/>
    <lineage>
        <taxon>Bacteria</taxon>
        <taxon>Pseudomonadati</taxon>
        <taxon>Pseudomonadota</taxon>
        <taxon>Gammaproteobacteria</taxon>
        <taxon>Alteromonadales</taxon>
        <taxon>Echinimonadaceae</taxon>
        <taxon>Echinimonas</taxon>
    </lineage>
</organism>
<keyword evidence="6 8" id="KW-0234">DNA repair</keyword>
<dbReference type="EMBL" id="JAMQGP010000001">
    <property type="protein sequence ID" value="MCM2678824.1"/>
    <property type="molecule type" value="Genomic_DNA"/>
</dbReference>
<dbReference type="SUPFAM" id="SSF57863">
    <property type="entry name" value="ArfGap/RecO-like zinc finger"/>
    <property type="match status" value="1"/>
</dbReference>
<keyword evidence="11" id="KW-1185">Reference proteome</keyword>
<gene>
    <name evidence="8 10" type="primary">recO</name>
    <name evidence="10" type="ORF">NAF29_03930</name>
</gene>
<dbReference type="InterPro" id="IPR022572">
    <property type="entry name" value="DNA_rep/recomb_RecO_N"/>
</dbReference>
<feature type="domain" description="DNA replication/recombination mediator RecO N-terminal" evidence="9">
    <location>
        <begin position="9"/>
        <end position="77"/>
    </location>
</feature>
<comment type="caution">
    <text evidence="10">The sequence shown here is derived from an EMBL/GenBank/DDBJ whole genome shotgun (WGS) entry which is preliminary data.</text>
</comment>
<evidence type="ECO:0000256" key="1">
    <source>
        <dbReference type="ARBA" id="ARBA00003065"/>
    </source>
</evidence>
<reference evidence="10 11" key="1">
    <citation type="journal article" date="2013" name="Antonie Van Leeuwenhoek">
        <title>Echinimonas agarilytica gen. nov., sp. nov., a new gammaproteobacterium isolated from the sea urchin Strongylocentrotus intermedius.</title>
        <authorList>
            <person name="Nedashkovskaya O.I."/>
            <person name="Stenkova A.M."/>
            <person name="Zhukova N.V."/>
            <person name="Van Trappen S."/>
            <person name="Lee J.S."/>
            <person name="Kim S.B."/>
        </authorList>
    </citation>
    <scope>NUCLEOTIDE SEQUENCE [LARGE SCALE GENOMIC DNA]</scope>
    <source>
        <strain evidence="10 11">KMM 6351</strain>
    </source>
</reference>
<dbReference type="Gene3D" id="2.40.50.140">
    <property type="entry name" value="Nucleic acid-binding proteins"/>
    <property type="match status" value="1"/>
</dbReference>
<evidence type="ECO:0000256" key="4">
    <source>
        <dbReference type="ARBA" id="ARBA00022763"/>
    </source>
</evidence>
<dbReference type="RefSeq" id="WP_251260175.1">
    <property type="nucleotide sequence ID" value="NZ_JAMQGP010000001.1"/>
</dbReference>
<dbReference type="PANTHER" id="PTHR33991:SF1">
    <property type="entry name" value="DNA REPAIR PROTEIN RECO"/>
    <property type="match status" value="1"/>
</dbReference>
<evidence type="ECO:0000259" key="9">
    <source>
        <dbReference type="Pfam" id="PF11967"/>
    </source>
</evidence>
<dbReference type="PANTHER" id="PTHR33991">
    <property type="entry name" value="DNA REPAIR PROTEIN RECO"/>
    <property type="match status" value="1"/>
</dbReference>
<keyword evidence="4 8" id="KW-0227">DNA damage</keyword>
<dbReference type="AlphaFoldDB" id="A0AA41W523"/>
<evidence type="ECO:0000256" key="2">
    <source>
        <dbReference type="ARBA" id="ARBA00007452"/>
    </source>
</evidence>
<evidence type="ECO:0000256" key="3">
    <source>
        <dbReference type="ARBA" id="ARBA00021310"/>
    </source>
</evidence>
<dbReference type="HAMAP" id="MF_00201">
    <property type="entry name" value="RecO"/>
    <property type="match status" value="1"/>
</dbReference>
<evidence type="ECO:0000256" key="7">
    <source>
        <dbReference type="ARBA" id="ARBA00033409"/>
    </source>
</evidence>
<dbReference type="InterPro" id="IPR042242">
    <property type="entry name" value="RecO_C"/>
</dbReference>
<dbReference type="GO" id="GO:0043590">
    <property type="term" value="C:bacterial nucleoid"/>
    <property type="evidence" value="ECO:0007669"/>
    <property type="project" value="TreeGrafter"/>
</dbReference>
<dbReference type="Pfam" id="PF02565">
    <property type="entry name" value="RecO_C"/>
    <property type="match status" value="1"/>
</dbReference>
<keyword evidence="5 8" id="KW-0233">DNA recombination</keyword>
<dbReference type="Gene3D" id="1.20.1440.120">
    <property type="entry name" value="Recombination protein O, C-terminal domain"/>
    <property type="match status" value="1"/>
</dbReference>
<accession>A0AA41W523</accession>
<evidence type="ECO:0000313" key="11">
    <source>
        <dbReference type="Proteomes" id="UP001165393"/>
    </source>
</evidence>
<dbReference type="InterPro" id="IPR012340">
    <property type="entry name" value="NA-bd_OB-fold"/>
</dbReference>
<comment type="function">
    <text evidence="1 8">Involved in DNA repair and RecF pathway recombination.</text>
</comment>
<dbReference type="Pfam" id="PF11967">
    <property type="entry name" value="RecO_N"/>
    <property type="match status" value="1"/>
</dbReference>
<dbReference type="Proteomes" id="UP001165393">
    <property type="component" value="Unassembled WGS sequence"/>
</dbReference>
<comment type="similarity">
    <text evidence="2 8">Belongs to the RecO family.</text>
</comment>
<sequence>MLRAQLQPVYLLNRRPYREDSALIDVLSRDYGLVRLVARGLRRKKNPLSAILQPFTPIIMSWQSKTDLGTMHQAEASQCGFELSGDHLYAGFYLNELVSRLLDNSEPAPELFIHYGASISALSLLDTQFEVILRRFEHELLNYLGYGLPNMEFDNHVYFAWDGAHGLVETQQAGFIQGWHLNHIEAGEYGNEAVLRAAKHLSRQRFAPLLGDKPLKSRDVWLQMKRGNS</sequence>
<dbReference type="GO" id="GO:0006310">
    <property type="term" value="P:DNA recombination"/>
    <property type="evidence" value="ECO:0007669"/>
    <property type="project" value="UniProtKB-UniRule"/>
</dbReference>
<evidence type="ECO:0000256" key="5">
    <source>
        <dbReference type="ARBA" id="ARBA00023172"/>
    </source>
</evidence>
<evidence type="ECO:0000256" key="8">
    <source>
        <dbReference type="HAMAP-Rule" id="MF_00201"/>
    </source>
</evidence>
<proteinExistence type="inferred from homology"/>